<protein>
    <submittedName>
        <fullName evidence="1">Uncharacterized protein</fullName>
    </submittedName>
</protein>
<comment type="caution">
    <text evidence="1">The sequence shown here is derived from an EMBL/GenBank/DDBJ whole genome shotgun (WGS) entry which is preliminary data.</text>
</comment>
<proteinExistence type="predicted"/>
<accession>A0A3R8WN13</accession>
<gene>
    <name evidence="1" type="ORF">CQW44_33940</name>
</gene>
<organism evidence="1 2">
    <name type="scientific">Streptomyces griseofuscus</name>
    <dbReference type="NCBI Taxonomy" id="146922"/>
    <lineage>
        <taxon>Bacteria</taxon>
        <taxon>Bacillati</taxon>
        <taxon>Actinomycetota</taxon>
        <taxon>Actinomycetes</taxon>
        <taxon>Kitasatosporales</taxon>
        <taxon>Streptomycetaceae</taxon>
        <taxon>Streptomyces</taxon>
    </lineage>
</organism>
<evidence type="ECO:0000313" key="1">
    <source>
        <dbReference type="EMBL" id="RRQ79781.1"/>
    </source>
</evidence>
<name>A0A3R8WN13_9ACTN</name>
<sequence length="201" mass="21899">MPRRYGLSDPAAAAKYGYELPPDTTKHPQAPKLSAAAVAVLTGRKGLTPRAAKAPSSYRGQKVPEGGCQQEAFDKIGARIDFTLVSHLDHDSLVKSQEEPRVRKAIKTWSTCMKTEGYAVADPYTAFDLVPRDDSGAVSQREIAMATADVECKKKTDLIAIWYGVDASIQKQQVEQNQLALQQLKEKNTRAVKAAEAALRG</sequence>
<dbReference type="Proteomes" id="UP000276379">
    <property type="component" value="Unassembled WGS sequence"/>
</dbReference>
<evidence type="ECO:0000313" key="2">
    <source>
        <dbReference type="Proteomes" id="UP000276379"/>
    </source>
</evidence>
<dbReference type="AlphaFoldDB" id="A0A3R8WN13"/>
<keyword evidence="2" id="KW-1185">Reference proteome</keyword>
<reference evidence="1 2" key="1">
    <citation type="submission" date="2017-10" db="EMBL/GenBank/DDBJ databases">
        <title>Draft genome of actinobacteria isolated from guarana (Paullinia cupana (Mart.) Ducke.</title>
        <authorList>
            <person name="Siqueira K.A."/>
            <person name="Liotti R.G."/>
            <person name="Mendes T.A."/>
            <person name="Soares M.A."/>
        </authorList>
    </citation>
    <scope>NUCLEOTIDE SEQUENCE [LARGE SCALE GENOMIC DNA]</scope>
    <source>
        <strain evidence="1 2">199</strain>
    </source>
</reference>
<dbReference type="EMBL" id="PDES01000018">
    <property type="protein sequence ID" value="RRQ79781.1"/>
    <property type="molecule type" value="Genomic_DNA"/>
</dbReference>